<evidence type="ECO:0000313" key="4">
    <source>
        <dbReference type="Proteomes" id="UP000243579"/>
    </source>
</evidence>
<accession>A0A0A7CNR3</accession>
<gene>
    <name evidence="3" type="ORF">ACHHYP_17137</name>
</gene>
<feature type="chain" id="PRO_5011845560" evidence="1">
    <location>
        <begin position="16"/>
        <end position="158"/>
    </location>
</feature>
<dbReference type="EMBL" id="KM039036">
    <property type="protein sequence ID" value="AIG56497.1"/>
    <property type="molecule type" value="Genomic_DNA"/>
</dbReference>
<evidence type="ECO:0000313" key="2">
    <source>
        <dbReference type="EMBL" id="AIG56497.1"/>
    </source>
</evidence>
<dbReference type="AlphaFoldDB" id="A0A0A7CNR3"/>
<reference evidence="2 4" key="1">
    <citation type="journal article" date="2014" name="Genome Biol. Evol.">
        <title>The secreted proteins of Achlya hypogyna and Thraustotheca clavata identify the ancestral oomycete secretome and reveal gene acquisitions by horizontal gene transfer.</title>
        <authorList>
            <person name="Misner I."/>
            <person name="Blouin N."/>
            <person name="Leonard G."/>
            <person name="Richards T.A."/>
            <person name="Lane C.E."/>
        </authorList>
    </citation>
    <scope>NUCLEOTIDE SEQUENCE</scope>
    <source>
        <strain evidence="2 4">ATCC 48635</strain>
    </source>
</reference>
<dbReference type="Proteomes" id="UP000243579">
    <property type="component" value="Unassembled WGS sequence"/>
</dbReference>
<dbReference type="OrthoDB" id="57538at2759"/>
<feature type="signal peptide" evidence="1">
    <location>
        <begin position="1"/>
        <end position="15"/>
    </location>
</feature>
<sequence>MKIIALFALALPAIADKQCAQNWSQCNGQNWSHGVCCVDPNFTCKYKTQYLSQCEPTKPPVSTPDNGCAEKWSQCNGQNWSRGVCCKDAKFQCMYKSKYLSVCEPNTEPPTTTAAPKRCSENYSQCNGLNWPFDVCCKDPKFSCNYKNQYLSLCEPKK</sequence>
<dbReference type="EMBL" id="JNBR01002867">
    <property type="protein sequence ID" value="OQR80837.1"/>
    <property type="molecule type" value="Genomic_DNA"/>
</dbReference>
<evidence type="ECO:0000313" key="3">
    <source>
        <dbReference type="EMBL" id="OQR80837.1"/>
    </source>
</evidence>
<name>A0A0A7CNR3_ACHHY</name>
<dbReference type="STRING" id="1202772.A0A0A7CNR3"/>
<keyword evidence="1" id="KW-0732">Signal</keyword>
<keyword evidence="4" id="KW-1185">Reference proteome</keyword>
<organism evidence="2">
    <name type="scientific">Achlya hypogyna</name>
    <name type="common">Oomycete</name>
    <name type="synonym">Protoachlya hypogyna</name>
    <dbReference type="NCBI Taxonomy" id="1202772"/>
    <lineage>
        <taxon>Eukaryota</taxon>
        <taxon>Sar</taxon>
        <taxon>Stramenopiles</taxon>
        <taxon>Oomycota</taxon>
        <taxon>Saprolegniomycetes</taxon>
        <taxon>Saprolegniales</taxon>
        <taxon>Achlyaceae</taxon>
        <taxon>Achlya</taxon>
    </lineage>
</organism>
<evidence type="ECO:0000256" key="1">
    <source>
        <dbReference type="SAM" id="SignalP"/>
    </source>
</evidence>
<protein>
    <submittedName>
        <fullName evidence="2">Secreted protein</fullName>
    </submittedName>
</protein>
<proteinExistence type="predicted"/>